<dbReference type="Pfam" id="PF00083">
    <property type="entry name" value="Sugar_tr"/>
    <property type="match status" value="1"/>
</dbReference>
<reference evidence="7 8" key="1">
    <citation type="journal article" date="2018" name="Science">
        <title>The opium poppy genome and morphinan production.</title>
        <authorList>
            <person name="Guo L."/>
            <person name="Winzer T."/>
            <person name="Yang X."/>
            <person name="Li Y."/>
            <person name="Ning Z."/>
            <person name="He Z."/>
            <person name="Teodor R."/>
            <person name="Lu Y."/>
            <person name="Bowser T.A."/>
            <person name="Graham I.A."/>
            <person name="Ye K."/>
        </authorList>
    </citation>
    <scope>NUCLEOTIDE SEQUENCE [LARGE SCALE GENOMIC DNA]</scope>
    <source>
        <strain evidence="8">cv. HN1</strain>
        <tissue evidence="7">Leaves</tissue>
    </source>
</reference>
<dbReference type="InterPro" id="IPR005828">
    <property type="entry name" value="MFS_sugar_transport-like"/>
</dbReference>
<keyword evidence="2" id="KW-0813">Transport</keyword>
<gene>
    <name evidence="7" type="ORF">C5167_044544</name>
</gene>
<dbReference type="PANTHER" id="PTHR48020">
    <property type="entry name" value="PROTON MYO-INOSITOL COTRANSPORTER"/>
    <property type="match status" value="1"/>
</dbReference>
<evidence type="ECO:0000313" key="8">
    <source>
        <dbReference type="Proteomes" id="UP000316621"/>
    </source>
</evidence>
<evidence type="ECO:0000256" key="3">
    <source>
        <dbReference type="ARBA" id="ARBA00022692"/>
    </source>
</evidence>
<feature type="transmembrane region" description="Helical" evidence="6">
    <location>
        <begin position="97"/>
        <end position="116"/>
    </location>
</feature>
<keyword evidence="8" id="KW-1185">Reference proteome</keyword>
<organism evidence="7 8">
    <name type="scientific">Papaver somniferum</name>
    <name type="common">Opium poppy</name>
    <dbReference type="NCBI Taxonomy" id="3469"/>
    <lineage>
        <taxon>Eukaryota</taxon>
        <taxon>Viridiplantae</taxon>
        <taxon>Streptophyta</taxon>
        <taxon>Embryophyta</taxon>
        <taxon>Tracheophyta</taxon>
        <taxon>Spermatophyta</taxon>
        <taxon>Magnoliopsida</taxon>
        <taxon>Ranunculales</taxon>
        <taxon>Papaveraceae</taxon>
        <taxon>Papaveroideae</taxon>
        <taxon>Papaver</taxon>
    </lineage>
</organism>
<feature type="transmembrane region" description="Helical" evidence="6">
    <location>
        <begin position="358"/>
        <end position="379"/>
    </location>
</feature>
<feature type="transmembrane region" description="Helical" evidence="6">
    <location>
        <begin position="474"/>
        <end position="492"/>
    </location>
</feature>
<dbReference type="Proteomes" id="UP000316621">
    <property type="component" value="Chromosome 10"/>
</dbReference>
<dbReference type="GO" id="GO:0016020">
    <property type="term" value="C:membrane"/>
    <property type="evidence" value="ECO:0007669"/>
    <property type="project" value="UniProtKB-SubCell"/>
</dbReference>
<feature type="transmembrane region" description="Helical" evidence="6">
    <location>
        <begin position="63"/>
        <end position="82"/>
    </location>
</feature>
<evidence type="ECO:0000256" key="1">
    <source>
        <dbReference type="ARBA" id="ARBA00004370"/>
    </source>
</evidence>
<dbReference type="GO" id="GO:0005366">
    <property type="term" value="F:myo-inositol:proton symporter activity"/>
    <property type="evidence" value="ECO:0007669"/>
    <property type="project" value="TreeGrafter"/>
</dbReference>
<dbReference type="SUPFAM" id="SSF103473">
    <property type="entry name" value="MFS general substrate transporter"/>
    <property type="match status" value="1"/>
</dbReference>
<feature type="transmembrane region" description="Helical" evidence="6">
    <location>
        <begin position="512"/>
        <end position="533"/>
    </location>
</feature>
<feature type="transmembrane region" description="Helical" evidence="6">
    <location>
        <begin position="191"/>
        <end position="210"/>
    </location>
</feature>
<evidence type="ECO:0008006" key="9">
    <source>
        <dbReference type="Google" id="ProtNLM"/>
    </source>
</evidence>
<evidence type="ECO:0000313" key="7">
    <source>
        <dbReference type="EMBL" id="RZC81969.1"/>
    </source>
</evidence>
<feature type="transmembrane region" description="Helical" evidence="6">
    <location>
        <begin position="157"/>
        <end position="179"/>
    </location>
</feature>
<sequence>MQRRSAEIGEKDRRKYKEETVPDAVYDSKMIPVIGALVFGYYFGFILSRFYIQDDIQSIKLEIIRTGVLGAVFGSVIGGWMSDCFGRRFALLFADKLILVGGLLLVVFLSISDYVFDCYLVTTVMKTIIGFGVGMTSITSLSYILEVASTHPLKNLHIWNSTYFAVGKFIFFCIDTRVAAYSQDLNKTSDYILAMALFPALLQFLLMKSLPDSPIWLYKMNRKEDSIKAFGTFYTSREVEKELDAIRLSIKNETGGPDEKPYYDRNIFFRMRTTWNNSLERRQIVVGIGLQVAEQFVSENTLIYVFPRIIRMGGLIASPNPKWDIWYMKLTFLMCYGLNGIQSASLPYRIVKLSRRKILLIKSYCMMVCLLGLSFFIIISPNNIRGVSNKLETITYFGNNTCPSYTSAPDADAWNCFKCLQAGCGFCNGIDENFMRAPIACLAVEPIGTSPSCFPEQGIWFAPDSVTRQCELKIPYGPAFILLIIGLVPYTFGLESHMRSRMSKVEVRGRLAGTVAATNWISFLLVTVSSFTINKDGGTLFLMLLISLISFFVTRLINLSYLWVPEMKGSSQSKVDTSKVS</sequence>
<proteinExistence type="predicted"/>
<dbReference type="Gramene" id="RZC81969">
    <property type="protein sequence ID" value="RZC81969"/>
    <property type="gene ID" value="C5167_044544"/>
</dbReference>
<accession>A0A4Y7LCR7</accession>
<dbReference type="Gene3D" id="1.20.1250.20">
    <property type="entry name" value="MFS general substrate transporter like domains"/>
    <property type="match status" value="1"/>
</dbReference>
<keyword evidence="5 6" id="KW-0472">Membrane</keyword>
<dbReference type="InterPro" id="IPR050814">
    <property type="entry name" value="Myo-inositol_Transporter"/>
</dbReference>
<name>A0A4Y7LCR7_PAPSO</name>
<keyword evidence="4 6" id="KW-1133">Transmembrane helix</keyword>
<dbReference type="EMBL" id="CM010724">
    <property type="protein sequence ID" value="RZC81969.1"/>
    <property type="molecule type" value="Genomic_DNA"/>
</dbReference>
<feature type="transmembrane region" description="Helical" evidence="6">
    <location>
        <begin position="30"/>
        <end position="51"/>
    </location>
</feature>
<evidence type="ECO:0000256" key="4">
    <source>
        <dbReference type="ARBA" id="ARBA00022989"/>
    </source>
</evidence>
<comment type="subcellular location">
    <subcellularLocation>
        <location evidence="1">Membrane</location>
    </subcellularLocation>
</comment>
<evidence type="ECO:0000256" key="2">
    <source>
        <dbReference type="ARBA" id="ARBA00022448"/>
    </source>
</evidence>
<keyword evidence="3 6" id="KW-0812">Transmembrane</keyword>
<dbReference type="InterPro" id="IPR036259">
    <property type="entry name" value="MFS_trans_sf"/>
</dbReference>
<dbReference type="OrthoDB" id="6339427at2759"/>
<feature type="transmembrane region" description="Helical" evidence="6">
    <location>
        <begin position="539"/>
        <end position="564"/>
    </location>
</feature>
<dbReference type="STRING" id="3469.A0A4Y7LCR7"/>
<protein>
    <recommendedName>
        <fullName evidence="9">Major facilitator superfamily (MFS) profile domain-containing protein</fullName>
    </recommendedName>
</protein>
<evidence type="ECO:0000256" key="5">
    <source>
        <dbReference type="ARBA" id="ARBA00023136"/>
    </source>
</evidence>
<dbReference type="PANTHER" id="PTHR48020:SF20">
    <property type="entry name" value="INOSITOL TRANSPORTER 4-LIKE"/>
    <property type="match status" value="1"/>
</dbReference>
<feature type="transmembrane region" description="Helical" evidence="6">
    <location>
        <begin position="128"/>
        <end position="145"/>
    </location>
</feature>
<dbReference type="AlphaFoldDB" id="A0A4Y7LCR7"/>
<evidence type="ECO:0000256" key="6">
    <source>
        <dbReference type="SAM" id="Phobius"/>
    </source>
</evidence>